<keyword evidence="3" id="KW-1185">Reference proteome</keyword>
<dbReference type="STRING" id="401053.AciPR4_0449"/>
<evidence type="ECO:0000313" key="2">
    <source>
        <dbReference type="EMBL" id="ADV81284.1"/>
    </source>
</evidence>
<sequence>MNHSTNHFSEDDLIAFHLNESKDEAAIRQHLDTCGTCGELSDSIAETLRVFSAEPVPTPDFETSWQRVRGNLTVLAKPQKKSWWKIAAWPALGTLTAVLLLTIAFVVSHQKQKTNTYAFNRPGPLTTAPADERNHLDAAERLLTTVNHTSGELDDTTRTQARTLALRNAVYVQQATQRGDLVEASTLESLGRVLTSLDNESHKSSTFRLRVEMNTDGLLLDIRILRQNDQK</sequence>
<name>E8V309_TERSS</name>
<reference evidence="2 3" key="1">
    <citation type="journal article" date="2012" name="Stand. Genomic Sci.">
        <title>Complete genome sequence of Terriglobus saanensis type strain SP1PR4(T), an Acidobacteria from tundra soil.</title>
        <authorList>
            <person name="Rawat S.R."/>
            <person name="Mannisto M.K."/>
            <person name="Starovoytov V."/>
            <person name="Goodwin L."/>
            <person name="Nolan M."/>
            <person name="Hauser L."/>
            <person name="Land M."/>
            <person name="Davenport K.W."/>
            <person name="Woyke T."/>
            <person name="Haggblom M.M."/>
        </authorList>
    </citation>
    <scope>NUCLEOTIDE SEQUENCE</scope>
    <source>
        <strain evidence="3">ATCC BAA-1853 / DSM 23119 / SP1PR4</strain>
    </source>
</reference>
<proteinExistence type="predicted"/>
<dbReference type="HOGENOM" id="CLU_1199329_0_0_0"/>
<dbReference type="RefSeq" id="WP_013567017.1">
    <property type="nucleotide sequence ID" value="NC_014963.1"/>
</dbReference>
<gene>
    <name evidence="2" type="ordered locus">AciPR4_0449</name>
</gene>
<keyword evidence="1" id="KW-1133">Transmembrane helix</keyword>
<dbReference type="Proteomes" id="UP000006844">
    <property type="component" value="Chromosome"/>
</dbReference>
<evidence type="ECO:0000256" key="1">
    <source>
        <dbReference type="SAM" id="Phobius"/>
    </source>
</evidence>
<keyword evidence="1" id="KW-0472">Membrane</keyword>
<dbReference type="AlphaFoldDB" id="E8V309"/>
<dbReference type="KEGG" id="tsa:AciPR4_0449"/>
<keyword evidence="1" id="KW-0812">Transmembrane</keyword>
<feature type="transmembrane region" description="Helical" evidence="1">
    <location>
        <begin position="86"/>
        <end position="107"/>
    </location>
</feature>
<dbReference type="eggNOG" id="ENOG5033V65">
    <property type="taxonomic scope" value="Bacteria"/>
</dbReference>
<evidence type="ECO:0000313" key="3">
    <source>
        <dbReference type="Proteomes" id="UP000006844"/>
    </source>
</evidence>
<dbReference type="OrthoDB" id="117485at2"/>
<dbReference type="EMBL" id="CP002467">
    <property type="protein sequence ID" value="ADV81284.1"/>
    <property type="molecule type" value="Genomic_DNA"/>
</dbReference>
<accession>E8V309</accession>
<organism evidence="2 3">
    <name type="scientific">Terriglobus saanensis (strain ATCC BAA-1853 / DSM 23119 / SP1PR4)</name>
    <dbReference type="NCBI Taxonomy" id="401053"/>
    <lineage>
        <taxon>Bacteria</taxon>
        <taxon>Pseudomonadati</taxon>
        <taxon>Acidobacteriota</taxon>
        <taxon>Terriglobia</taxon>
        <taxon>Terriglobales</taxon>
        <taxon>Acidobacteriaceae</taxon>
        <taxon>Terriglobus</taxon>
    </lineage>
</organism>
<protein>
    <submittedName>
        <fullName evidence="2">Uncharacterized protein</fullName>
    </submittedName>
</protein>